<gene>
    <name evidence="2" type="ORF">L6773_05990</name>
</gene>
<dbReference type="InterPro" id="IPR043781">
    <property type="entry name" value="DUF5723"/>
</dbReference>
<accession>A0ABS9KB83</accession>
<evidence type="ECO:0000259" key="1">
    <source>
        <dbReference type="Pfam" id="PF18990"/>
    </source>
</evidence>
<feature type="domain" description="DUF5723" evidence="1">
    <location>
        <begin position="86"/>
        <end position="424"/>
    </location>
</feature>
<sequence length="476" mass="53593">MALGGGGTAYLTGFESLFVNPANLYIQEKTYRIQISLLQGGLYHDTLLPVSNSMDRWDNFQNQTSFFDSESTVTDLGPGDFETLLDRNYPRNSTSREFLTEADFYWLGLKWVRPERSYAVALRTRYASRYELGRGLFSLTPVEKDTDMILDRSFFQKSQVFHEFSFGYAESFTFLNGLLPQLSEFIIGIAPKIVVSGASMDAGFKNYYTKNSESSSWAHQLEYTQQTSGVLSNYGRQFLNNGILPSQSNDAFRDLMKPAGIGFGLDIGVTYLITFGDDLSILRQQNQPTEKSLRIGLSITDLGAVYQYKKPFAFNSESIERSTSEFGPLSETGFNGALNEHYFFLSQFDQFSNLTESSQNENPYEVLLPTSIQAGALFQYQRIKLMGDFSYSLSETPFNHSGLASYLGIELRPFPFLPIRGGTRFAQNMSGYYSFGTGLETKHIDLNMSVLLKSRNAGPTSEVLGMSFLGLKFYLQ</sequence>
<evidence type="ECO:0000313" key="3">
    <source>
        <dbReference type="Proteomes" id="UP001165366"/>
    </source>
</evidence>
<keyword evidence="3" id="KW-1185">Reference proteome</keyword>
<dbReference type="RefSeq" id="WP_237852951.1">
    <property type="nucleotide sequence ID" value="NZ_JAKLWS010000005.1"/>
</dbReference>
<dbReference type="Proteomes" id="UP001165366">
    <property type="component" value="Unassembled WGS sequence"/>
</dbReference>
<reference evidence="2" key="1">
    <citation type="submission" date="2022-01" db="EMBL/GenBank/DDBJ databases">
        <authorList>
            <person name="Wang Y."/>
        </authorList>
    </citation>
    <scope>NUCLEOTIDE SEQUENCE</scope>
    <source>
        <strain evidence="2">WB101</strain>
    </source>
</reference>
<comment type="caution">
    <text evidence="2">The sequence shown here is derived from an EMBL/GenBank/DDBJ whole genome shotgun (WGS) entry which is preliminary data.</text>
</comment>
<dbReference type="EMBL" id="JAKLWS010000005">
    <property type="protein sequence ID" value="MCG2588107.1"/>
    <property type="molecule type" value="Genomic_DNA"/>
</dbReference>
<name>A0ABS9KB83_9BACT</name>
<organism evidence="2 3">
    <name type="scientific">Rhodohalobacter sulfatireducens</name>
    <dbReference type="NCBI Taxonomy" id="2911366"/>
    <lineage>
        <taxon>Bacteria</taxon>
        <taxon>Pseudomonadati</taxon>
        <taxon>Balneolota</taxon>
        <taxon>Balneolia</taxon>
        <taxon>Balneolales</taxon>
        <taxon>Balneolaceae</taxon>
        <taxon>Rhodohalobacter</taxon>
    </lineage>
</organism>
<dbReference type="Pfam" id="PF18990">
    <property type="entry name" value="DUF5723"/>
    <property type="match status" value="1"/>
</dbReference>
<reference evidence="2" key="2">
    <citation type="submission" date="2024-05" db="EMBL/GenBank/DDBJ databases">
        <title>Rhodohalobacter halophilus gen. nov., sp. nov., a moderately halophilic member of the family Balneolaceae.</title>
        <authorList>
            <person name="Xia J."/>
        </authorList>
    </citation>
    <scope>NUCLEOTIDE SEQUENCE</scope>
    <source>
        <strain evidence="2">WB101</strain>
    </source>
</reference>
<evidence type="ECO:0000313" key="2">
    <source>
        <dbReference type="EMBL" id="MCG2588107.1"/>
    </source>
</evidence>
<proteinExistence type="predicted"/>
<protein>
    <submittedName>
        <fullName evidence="2">DUF5723 family protein</fullName>
    </submittedName>
</protein>